<accession>A0ABT2GAF0</accession>
<keyword evidence="1" id="KW-0805">Transcription regulation</keyword>
<dbReference type="InterPro" id="IPR010982">
    <property type="entry name" value="Lambda_DNA-bd_dom_sf"/>
</dbReference>
<reference evidence="5" key="1">
    <citation type="submission" date="2022-08" db="EMBL/GenBank/DDBJ databases">
        <authorList>
            <person name="Deng Y."/>
            <person name="Han X.-F."/>
            <person name="Zhang Y.-Q."/>
        </authorList>
    </citation>
    <scope>NUCLEOTIDE SEQUENCE</scope>
    <source>
        <strain evidence="5">CPCC 205716</strain>
    </source>
</reference>
<dbReference type="SUPFAM" id="SSF53822">
    <property type="entry name" value="Periplasmic binding protein-like I"/>
    <property type="match status" value="1"/>
</dbReference>
<dbReference type="SMART" id="SM00354">
    <property type="entry name" value="HTH_LACI"/>
    <property type="match status" value="1"/>
</dbReference>
<dbReference type="Pfam" id="PF13377">
    <property type="entry name" value="Peripla_BP_3"/>
    <property type="match status" value="1"/>
</dbReference>
<evidence type="ECO:0000313" key="5">
    <source>
        <dbReference type="EMBL" id="MCS5713173.1"/>
    </source>
</evidence>
<dbReference type="InterPro" id="IPR000843">
    <property type="entry name" value="HTH_LacI"/>
</dbReference>
<evidence type="ECO:0000256" key="3">
    <source>
        <dbReference type="ARBA" id="ARBA00023163"/>
    </source>
</evidence>
<dbReference type="SUPFAM" id="SSF47413">
    <property type="entry name" value="lambda repressor-like DNA-binding domains"/>
    <property type="match status" value="1"/>
</dbReference>
<protein>
    <submittedName>
        <fullName evidence="5">LacI family transcriptional regulator</fullName>
    </submittedName>
</protein>
<dbReference type="Gene3D" id="1.10.260.40">
    <property type="entry name" value="lambda repressor-like DNA-binding domains"/>
    <property type="match status" value="1"/>
</dbReference>
<dbReference type="RefSeq" id="WP_259484722.1">
    <property type="nucleotide sequence ID" value="NZ_JANTEZ010000001.1"/>
</dbReference>
<dbReference type="Proteomes" id="UP001165580">
    <property type="component" value="Unassembled WGS sequence"/>
</dbReference>
<gene>
    <name evidence="5" type="ORF">NVV95_01265</name>
</gene>
<keyword evidence="6" id="KW-1185">Reference proteome</keyword>
<dbReference type="CDD" id="cd01392">
    <property type="entry name" value="HTH_LacI"/>
    <property type="match status" value="1"/>
</dbReference>
<dbReference type="Pfam" id="PF00356">
    <property type="entry name" value="LacI"/>
    <property type="match status" value="1"/>
</dbReference>
<feature type="domain" description="HTH lacI-type" evidence="4">
    <location>
        <begin position="1"/>
        <end position="50"/>
    </location>
</feature>
<dbReference type="PANTHER" id="PTHR30146">
    <property type="entry name" value="LACI-RELATED TRANSCRIPTIONAL REPRESSOR"/>
    <property type="match status" value="1"/>
</dbReference>
<dbReference type="PANTHER" id="PTHR30146:SF109">
    <property type="entry name" value="HTH-TYPE TRANSCRIPTIONAL REGULATOR GALS"/>
    <property type="match status" value="1"/>
</dbReference>
<name>A0ABT2GAF0_9MICO</name>
<sequence length="326" mass="35263">MATHAGVSTQTVVRYLRNFEGIRPATREKVRQALEQLDYRPNPIARALRTNTGNRILLFLHEISEAGPSSIALAATTRAREFGFIVEVIPLESTDAAAIRSIVDTVDQAYTAGVLAFAPTPALEELFSLIRFTAPVLVERNGNGFDADTLHDDVEPAMDLLVAHLHHLGHRRLFLINGPEQWYSAQRRREGARRAAKNLGLEIVGEEFGDWSARSGSEIAAGDLRDATAVIAANDEMAIGAISSLAARGFRVPSDISIVGFDDIRLAAYTNPPLTTIRIDFSASGRLAIDRLLSLISPDVPRGVGEAIGRAFVPRQSSGPAASDHP</sequence>
<dbReference type="InterPro" id="IPR028082">
    <property type="entry name" value="Peripla_BP_I"/>
</dbReference>
<evidence type="ECO:0000256" key="1">
    <source>
        <dbReference type="ARBA" id="ARBA00023015"/>
    </source>
</evidence>
<evidence type="ECO:0000256" key="2">
    <source>
        <dbReference type="ARBA" id="ARBA00023125"/>
    </source>
</evidence>
<proteinExistence type="predicted"/>
<organism evidence="5 6">
    <name type="scientific">Herbiconiux gentiana</name>
    <dbReference type="NCBI Taxonomy" id="2970912"/>
    <lineage>
        <taxon>Bacteria</taxon>
        <taxon>Bacillati</taxon>
        <taxon>Actinomycetota</taxon>
        <taxon>Actinomycetes</taxon>
        <taxon>Micrococcales</taxon>
        <taxon>Microbacteriaceae</taxon>
        <taxon>Herbiconiux</taxon>
    </lineage>
</organism>
<keyword evidence="2" id="KW-0238">DNA-binding</keyword>
<evidence type="ECO:0000259" key="4">
    <source>
        <dbReference type="PROSITE" id="PS50932"/>
    </source>
</evidence>
<keyword evidence="3" id="KW-0804">Transcription</keyword>
<dbReference type="PROSITE" id="PS50932">
    <property type="entry name" value="HTH_LACI_2"/>
    <property type="match status" value="1"/>
</dbReference>
<dbReference type="Gene3D" id="3.40.50.2300">
    <property type="match status" value="2"/>
</dbReference>
<dbReference type="EMBL" id="JANTEZ010000001">
    <property type="protein sequence ID" value="MCS5713173.1"/>
    <property type="molecule type" value="Genomic_DNA"/>
</dbReference>
<evidence type="ECO:0000313" key="6">
    <source>
        <dbReference type="Proteomes" id="UP001165580"/>
    </source>
</evidence>
<dbReference type="InterPro" id="IPR046335">
    <property type="entry name" value="LacI/GalR-like_sensor"/>
</dbReference>
<comment type="caution">
    <text evidence="5">The sequence shown here is derived from an EMBL/GenBank/DDBJ whole genome shotgun (WGS) entry which is preliminary data.</text>
</comment>